<evidence type="ECO:0000256" key="5">
    <source>
        <dbReference type="ARBA" id="ARBA00033413"/>
    </source>
</evidence>
<evidence type="ECO:0000256" key="1">
    <source>
        <dbReference type="ARBA" id="ARBA00005810"/>
    </source>
</evidence>
<dbReference type="AlphaFoldDB" id="A0A916NFS1"/>
<dbReference type="Pfam" id="PF01288">
    <property type="entry name" value="HPPK"/>
    <property type="match status" value="1"/>
</dbReference>
<protein>
    <recommendedName>
        <fullName evidence="2">2-amino-4-hydroxy-6-hydroxymethyldihydropteridine pyrophosphokinase</fullName>
    </recommendedName>
    <alternativeName>
        <fullName evidence="4">6-hydroxymethyl-7,8-dihydropterin pyrophosphokinase</fullName>
    </alternativeName>
    <alternativeName>
        <fullName evidence="5">7,8-dihydro-6-hydroxymethylpterin-pyrophosphokinase</fullName>
    </alternativeName>
</protein>
<dbReference type="PANTHER" id="PTHR43071:SF1">
    <property type="entry name" value="2-AMINO-4-HYDROXY-6-HYDROXYMETHYLDIHYDROPTERIDINE PYROPHOSPHOKINASE"/>
    <property type="match status" value="1"/>
</dbReference>
<dbReference type="InterPro" id="IPR000550">
    <property type="entry name" value="Hppk"/>
</dbReference>
<gene>
    <name evidence="7" type="primary">folK</name>
    <name evidence="7" type="ORF">MYVALT_F_00870</name>
</gene>
<dbReference type="GO" id="GO:0009396">
    <property type="term" value="P:folic acid-containing compound biosynthetic process"/>
    <property type="evidence" value="ECO:0007669"/>
    <property type="project" value="InterPro"/>
</dbReference>
<evidence type="ECO:0000256" key="3">
    <source>
        <dbReference type="ARBA" id="ARBA00029409"/>
    </source>
</evidence>
<dbReference type="EMBL" id="OU343031">
    <property type="protein sequence ID" value="CAG7600141.1"/>
    <property type="molecule type" value="Genomic_DNA"/>
</dbReference>
<dbReference type="CDD" id="cd00483">
    <property type="entry name" value="HPPK"/>
    <property type="match status" value="1"/>
</dbReference>
<keyword evidence="8" id="KW-1185">Reference proteome</keyword>
<comment type="similarity">
    <text evidence="1">Belongs to the HPPK family.</text>
</comment>
<dbReference type="RefSeq" id="WP_216796745.1">
    <property type="nucleotide sequence ID" value="NZ_OU343031.1"/>
</dbReference>
<evidence type="ECO:0000259" key="6">
    <source>
        <dbReference type="Pfam" id="PF01288"/>
    </source>
</evidence>
<sequence>MTVAYLSLGANLGNARQTLKDAVMYLTQQEPIMTLVESSLYRTAPVNADGNDFYNCVVKINTTLAIRQLLTLCHSTENYFGRKRLYQNAPRTLDIDILLYGTIQIDWLDLKVPHPRLIERAFALVPLLELEAEIEIPNLARADYYLPNVSSQRIAKITPY</sequence>
<organism evidence="7 8">
    <name type="scientific">Candidatus Vallotiella hemipterorum</name>
    <dbReference type="NCBI Taxonomy" id="1177213"/>
    <lineage>
        <taxon>Bacteria</taxon>
        <taxon>Pseudomonadati</taxon>
        <taxon>Pseudomonadota</taxon>
        <taxon>Betaproteobacteria</taxon>
        <taxon>Burkholderiales</taxon>
        <taxon>Burkholderiaceae</taxon>
        <taxon>Candidatus Vallotiella</taxon>
    </lineage>
</organism>
<name>A0A916NFS1_9BURK</name>
<reference evidence="7" key="1">
    <citation type="submission" date="2021-06" db="EMBL/GenBank/DDBJ databases">
        <authorList>
            <person name="Szabo G."/>
        </authorList>
    </citation>
    <scope>NUCLEOTIDE SEQUENCE</scope>
    <source>
        <strain evidence="7">MYVALT</strain>
    </source>
</reference>
<dbReference type="GO" id="GO:0003848">
    <property type="term" value="F:2-amino-4-hydroxy-6-hydroxymethyldihydropteridine diphosphokinase activity"/>
    <property type="evidence" value="ECO:0007669"/>
    <property type="project" value="InterPro"/>
</dbReference>
<dbReference type="KEGG" id="vtr:MYVALT_F_00870"/>
<dbReference type="PANTHER" id="PTHR43071">
    <property type="entry name" value="2-AMINO-4-HYDROXY-6-HYDROXYMETHYLDIHYDROPTERIDINE PYROPHOSPHOKINASE"/>
    <property type="match status" value="1"/>
</dbReference>
<evidence type="ECO:0000256" key="2">
    <source>
        <dbReference type="ARBA" id="ARBA00016218"/>
    </source>
</evidence>
<keyword evidence="7" id="KW-0808">Transferase</keyword>
<dbReference type="NCBIfam" id="TIGR01498">
    <property type="entry name" value="folK"/>
    <property type="match status" value="1"/>
</dbReference>
<dbReference type="Proteomes" id="UP000693996">
    <property type="component" value="Chromosome"/>
</dbReference>
<feature type="domain" description="7,8-dihydro-6-hydroxymethylpterin-pyrophosphokinase" evidence="6">
    <location>
        <begin position="5"/>
        <end position="131"/>
    </location>
</feature>
<evidence type="ECO:0000256" key="4">
    <source>
        <dbReference type="ARBA" id="ARBA00029766"/>
    </source>
</evidence>
<evidence type="ECO:0000313" key="7">
    <source>
        <dbReference type="EMBL" id="CAG7600141.1"/>
    </source>
</evidence>
<comment type="function">
    <text evidence="3">Catalyzes the transfer of pyrophosphate from adenosine triphosphate (ATP) to 6-hydroxymethyl-7,8-dihydropterin, an enzymatic step in folate biosynthesis pathway.</text>
</comment>
<accession>A0A916NFS1</accession>
<evidence type="ECO:0000313" key="8">
    <source>
        <dbReference type="Proteomes" id="UP000693996"/>
    </source>
</evidence>
<proteinExistence type="inferred from homology"/>